<comment type="cofactor">
    <cofactor evidence="1">
        <name>heme</name>
        <dbReference type="ChEBI" id="CHEBI:30413"/>
    </cofactor>
</comment>
<dbReference type="InterPro" id="IPR017972">
    <property type="entry name" value="Cyt_P450_CS"/>
</dbReference>
<protein>
    <recommendedName>
        <fullName evidence="5">Cytochrome P450</fullName>
    </recommendedName>
</protein>
<proteinExistence type="inferred from homology"/>
<evidence type="ECO:0000256" key="1">
    <source>
        <dbReference type="ARBA" id="ARBA00001971"/>
    </source>
</evidence>
<dbReference type="GO" id="GO:0005506">
    <property type="term" value="F:iron ion binding"/>
    <property type="evidence" value="ECO:0007669"/>
    <property type="project" value="InterPro"/>
</dbReference>
<dbReference type="PROSITE" id="PS00086">
    <property type="entry name" value="CYTOCHROME_P450"/>
    <property type="match status" value="1"/>
</dbReference>
<evidence type="ECO:0000313" key="4">
    <source>
        <dbReference type="Proteomes" id="UP000270487"/>
    </source>
</evidence>
<evidence type="ECO:0000313" key="3">
    <source>
        <dbReference type="EMBL" id="VEI67284.1"/>
    </source>
</evidence>
<comment type="similarity">
    <text evidence="2">Belongs to the cytochrome P450 family.</text>
</comment>
<reference evidence="3 4" key="1">
    <citation type="submission" date="2018-12" db="EMBL/GenBank/DDBJ databases">
        <authorList>
            <consortium name="Pathogen Informatics"/>
        </authorList>
    </citation>
    <scope>NUCLEOTIDE SEQUENCE [LARGE SCALE GENOMIC DNA]</scope>
    <source>
        <strain evidence="3 4">NCTC13193</strain>
    </source>
</reference>
<gene>
    <name evidence="3" type="ORF">NCTC13193_01912</name>
</gene>
<dbReference type="GO" id="GO:0020037">
    <property type="term" value="F:heme binding"/>
    <property type="evidence" value="ECO:0007669"/>
    <property type="project" value="InterPro"/>
</dbReference>
<accession>A0A3S5AVP5</accession>
<name>A0A3S5AVP5_SERFO</name>
<dbReference type="Gene3D" id="1.10.630.10">
    <property type="entry name" value="Cytochrome P450"/>
    <property type="match status" value="1"/>
</dbReference>
<organism evidence="3 4">
    <name type="scientific">Serratia fonticola</name>
    <dbReference type="NCBI Taxonomy" id="47917"/>
    <lineage>
        <taxon>Bacteria</taxon>
        <taxon>Pseudomonadati</taxon>
        <taxon>Pseudomonadota</taxon>
        <taxon>Gammaproteobacteria</taxon>
        <taxon>Enterobacterales</taxon>
        <taxon>Yersiniaceae</taxon>
        <taxon>Serratia</taxon>
    </lineage>
</organism>
<dbReference type="InterPro" id="IPR036396">
    <property type="entry name" value="Cyt_P450_sf"/>
</dbReference>
<dbReference type="PANTHER" id="PTHR46696">
    <property type="entry name" value="P450, PUTATIVE (EUROFUNG)-RELATED"/>
    <property type="match status" value="1"/>
</dbReference>
<evidence type="ECO:0000256" key="2">
    <source>
        <dbReference type="ARBA" id="ARBA00010617"/>
    </source>
</evidence>
<dbReference type="RefSeq" id="WP_141131740.1">
    <property type="nucleotide sequence ID" value="NZ_JBFQGD010000035.1"/>
</dbReference>
<dbReference type="GO" id="GO:0016705">
    <property type="term" value="F:oxidoreductase activity, acting on paired donors, with incorporation or reduction of molecular oxygen"/>
    <property type="evidence" value="ECO:0007669"/>
    <property type="project" value="InterPro"/>
</dbReference>
<dbReference type="CDD" id="cd11036">
    <property type="entry name" value="AknT-like"/>
    <property type="match status" value="1"/>
</dbReference>
<dbReference type="EMBL" id="LR134492">
    <property type="protein sequence ID" value="VEI67284.1"/>
    <property type="molecule type" value="Genomic_DNA"/>
</dbReference>
<sequence>MAACPFSVASRQAVREALTHPHLGVRPTGEPVPTALIGTPAHSIFASLVRMNDGAGQRELKGAIEAALAAITDDEIRQTTVYVAQRLAASLTTAEQLTRFNYALPICVLADLLGVTHQDRSTLVDEVLDFVCCIAPGGSAEQMAAGAAAAGKLQIRMQLADGPLFEQLCQHIGDRSLAIANAIGLWFQACEGTAGLIGQTLLLANQRHQPAEALILAVLQQTPPIHTTRRFARQATWLDGQPLAVGQSVLVQLKTPQESFAFGHGAHRCPGERWARLIALVGIGHLFKLNLKPELLSQFRWRVSQNACVPEFYTAEENNHDRGDF</sequence>
<dbReference type="SUPFAM" id="SSF48264">
    <property type="entry name" value="Cytochrome P450"/>
    <property type="match status" value="1"/>
</dbReference>
<dbReference type="Proteomes" id="UP000270487">
    <property type="component" value="Chromosome"/>
</dbReference>
<dbReference type="AlphaFoldDB" id="A0A3S5AVP5"/>
<dbReference type="GO" id="GO:0004497">
    <property type="term" value="F:monooxygenase activity"/>
    <property type="evidence" value="ECO:0007669"/>
    <property type="project" value="InterPro"/>
</dbReference>
<evidence type="ECO:0008006" key="5">
    <source>
        <dbReference type="Google" id="ProtNLM"/>
    </source>
</evidence>
<dbReference type="PANTHER" id="PTHR46696:SF1">
    <property type="entry name" value="CYTOCHROME P450 YJIB-RELATED"/>
    <property type="match status" value="1"/>
</dbReference>